<dbReference type="Proteomes" id="UP001350005">
    <property type="component" value="Unassembled WGS sequence"/>
</dbReference>
<protein>
    <submittedName>
        <fullName evidence="2">Uncharacterized protein</fullName>
    </submittedName>
</protein>
<evidence type="ECO:0000313" key="3">
    <source>
        <dbReference type="Proteomes" id="UP001350005"/>
    </source>
</evidence>
<gene>
    <name evidence="2" type="ORF">V2E39_17035</name>
</gene>
<accession>A0ABU7R2S6</accession>
<keyword evidence="3" id="KW-1185">Reference proteome</keyword>
<feature type="region of interest" description="Disordered" evidence="1">
    <location>
        <begin position="66"/>
        <end position="87"/>
    </location>
</feature>
<evidence type="ECO:0000313" key="2">
    <source>
        <dbReference type="EMBL" id="MEE6129108.1"/>
    </source>
</evidence>
<sequence length="87" mass="9996">MKNSTDLRQQLFDSLAARKPIILEGLHKSSQYAKSYSFPPKSLIYNDKTNVCNRVHQNHRMEGNILQSIETDHKQPETNEGKPDADQ</sequence>
<reference evidence="2 3" key="1">
    <citation type="submission" date="2024-01" db="EMBL/GenBank/DDBJ databases">
        <title>Whole genome of Chryseobacterium arthrosphaerae NNCa 2741.</title>
        <authorList>
            <person name="Boriskina E.V."/>
            <person name="Gordinskaya N.A."/>
            <person name="Kropotov V.S."/>
            <person name="Alekseeva A.E."/>
            <person name="Makhova M.A."/>
            <person name="Kryazhev D.V."/>
            <person name="Shkurkina I.S."/>
        </authorList>
    </citation>
    <scope>NUCLEOTIDE SEQUENCE [LARGE SCALE GENOMIC DNA]</scope>
    <source>
        <strain evidence="2 3">NNCa 2741</strain>
    </source>
</reference>
<dbReference type="EMBL" id="JAZGJU010000039">
    <property type="protein sequence ID" value="MEE6129108.1"/>
    <property type="molecule type" value="Genomic_DNA"/>
</dbReference>
<dbReference type="RefSeq" id="WP_330937424.1">
    <property type="nucleotide sequence ID" value="NZ_JAZGJU010000039.1"/>
</dbReference>
<comment type="caution">
    <text evidence="2">The sequence shown here is derived from an EMBL/GenBank/DDBJ whole genome shotgun (WGS) entry which is preliminary data.</text>
</comment>
<name>A0ABU7R2S6_9FLAO</name>
<proteinExistence type="predicted"/>
<evidence type="ECO:0000256" key="1">
    <source>
        <dbReference type="SAM" id="MobiDB-lite"/>
    </source>
</evidence>
<feature type="compositionally biased region" description="Basic and acidic residues" evidence="1">
    <location>
        <begin position="70"/>
        <end position="87"/>
    </location>
</feature>
<organism evidence="2 3">
    <name type="scientific">Chryseobacterium arthrosphaerae</name>
    <dbReference type="NCBI Taxonomy" id="651561"/>
    <lineage>
        <taxon>Bacteria</taxon>
        <taxon>Pseudomonadati</taxon>
        <taxon>Bacteroidota</taxon>
        <taxon>Flavobacteriia</taxon>
        <taxon>Flavobacteriales</taxon>
        <taxon>Weeksellaceae</taxon>
        <taxon>Chryseobacterium group</taxon>
        <taxon>Chryseobacterium</taxon>
    </lineage>
</organism>